<reference evidence="1 2" key="1">
    <citation type="journal article" date="2019" name="Mol. Biol. Evol.">
        <title>Blast fungal genomes show frequent chromosomal changes, gene gains and losses, and effector gene turnover.</title>
        <authorList>
            <person name="Gomez Luciano L.B."/>
            <person name="Jason Tsai I."/>
            <person name="Chuma I."/>
            <person name="Tosa Y."/>
            <person name="Chen Y.H."/>
            <person name="Li J.Y."/>
            <person name="Li M.Y."/>
            <person name="Jade Lu M.Y."/>
            <person name="Nakayashiki H."/>
            <person name="Li W.H."/>
        </authorList>
    </citation>
    <scope>NUCLEOTIDE SEQUENCE [LARGE SCALE GENOMIC DNA]</scope>
    <source>
        <strain evidence="1 2">NI907</strain>
    </source>
</reference>
<organism evidence="1 2">
    <name type="scientific">Pyricularia grisea</name>
    <name type="common">Crabgrass-specific blast fungus</name>
    <name type="synonym">Magnaporthe grisea</name>
    <dbReference type="NCBI Taxonomy" id="148305"/>
    <lineage>
        <taxon>Eukaryota</taxon>
        <taxon>Fungi</taxon>
        <taxon>Dikarya</taxon>
        <taxon>Ascomycota</taxon>
        <taxon>Pezizomycotina</taxon>
        <taxon>Sordariomycetes</taxon>
        <taxon>Sordariomycetidae</taxon>
        <taxon>Magnaporthales</taxon>
        <taxon>Pyriculariaceae</taxon>
        <taxon>Pyricularia</taxon>
    </lineage>
</organism>
<sequence>MTARFSSSLRNRPAWISAVDVLYKAHHGVKWIESKMKTQDLVMSSAGTENTDSEACFHFLLLSPAELDNPATQTRLERFCNLATQIAIVFLDETDSSAFVGFQIRMMQSKLDVPVIPIRSTASLPRTVMAFHQRFSAAHPRITRPQAVRTLLPFCTINPPIREHNFNMLSDIVPSFKGMVEAISTRQGQDELCSYIGQSDANDVIKFWTAEYAA</sequence>
<gene>
    <name evidence="2" type="ORF">PgNI_06372</name>
</gene>
<name>A0A6P8B4F2_PYRGI</name>
<protein>
    <submittedName>
        <fullName evidence="2">Uncharacterized protein</fullName>
    </submittedName>
</protein>
<evidence type="ECO:0000313" key="2">
    <source>
        <dbReference type="RefSeq" id="XP_030981899.1"/>
    </source>
</evidence>
<dbReference type="OrthoDB" id="2129069at2759"/>
<evidence type="ECO:0000313" key="1">
    <source>
        <dbReference type="Proteomes" id="UP000515153"/>
    </source>
</evidence>
<dbReference type="GeneID" id="41961305"/>
<reference evidence="2" key="3">
    <citation type="submission" date="2025-08" db="UniProtKB">
        <authorList>
            <consortium name="RefSeq"/>
        </authorList>
    </citation>
    <scope>IDENTIFICATION</scope>
    <source>
        <strain evidence="2">NI907</strain>
    </source>
</reference>
<reference evidence="2" key="2">
    <citation type="submission" date="2019-10" db="EMBL/GenBank/DDBJ databases">
        <authorList>
            <consortium name="NCBI Genome Project"/>
        </authorList>
    </citation>
    <scope>NUCLEOTIDE SEQUENCE</scope>
    <source>
        <strain evidence="2">NI907</strain>
    </source>
</reference>
<dbReference type="RefSeq" id="XP_030981899.1">
    <property type="nucleotide sequence ID" value="XM_031126396.1"/>
</dbReference>
<dbReference type="KEGG" id="pgri:PgNI_06372"/>
<accession>A0A6P8B4F2</accession>
<keyword evidence="1" id="KW-1185">Reference proteome</keyword>
<dbReference type="Proteomes" id="UP000515153">
    <property type="component" value="Chromosome I"/>
</dbReference>
<proteinExistence type="predicted"/>
<dbReference type="AlphaFoldDB" id="A0A6P8B4F2"/>